<dbReference type="PANTHER" id="PTHR33640:SF3">
    <property type="entry name" value="DUF4408 DOMAIN-CONTAINING PROTEIN"/>
    <property type="match status" value="1"/>
</dbReference>
<feature type="transmembrane region" description="Helical" evidence="1">
    <location>
        <begin position="60"/>
        <end position="87"/>
    </location>
</feature>
<organism evidence="2">
    <name type="scientific">Solanum chacoense</name>
    <name type="common">Chaco potato</name>
    <dbReference type="NCBI Taxonomy" id="4108"/>
    <lineage>
        <taxon>Eukaryota</taxon>
        <taxon>Viridiplantae</taxon>
        <taxon>Streptophyta</taxon>
        <taxon>Embryophyta</taxon>
        <taxon>Tracheophyta</taxon>
        <taxon>Spermatophyta</taxon>
        <taxon>Magnoliopsida</taxon>
        <taxon>eudicotyledons</taxon>
        <taxon>Gunneridae</taxon>
        <taxon>Pentapetalae</taxon>
        <taxon>asterids</taxon>
        <taxon>lamiids</taxon>
        <taxon>Solanales</taxon>
        <taxon>Solanaceae</taxon>
        <taxon>Solanoideae</taxon>
        <taxon>Solaneae</taxon>
        <taxon>Solanum</taxon>
    </lineage>
</organism>
<name>A0A0V0I0U1_SOLCH</name>
<proteinExistence type="predicted"/>
<dbReference type="PANTHER" id="PTHR33640">
    <property type="entry name" value="TRANSMEMBRANE PROTEIN"/>
    <property type="match status" value="1"/>
</dbReference>
<protein>
    <submittedName>
        <fullName evidence="2">Putative ovule protein</fullName>
    </submittedName>
</protein>
<keyword evidence="1" id="KW-1133">Transmembrane helix</keyword>
<evidence type="ECO:0000313" key="2">
    <source>
        <dbReference type="EMBL" id="JAP25753.1"/>
    </source>
</evidence>
<evidence type="ECO:0000256" key="1">
    <source>
        <dbReference type="SAM" id="Phobius"/>
    </source>
</evidence>
<dbReference type="EMBL" id="GEDG01012959">
    <property type="protein sequence ID" value="JAP25753.1"/>
    <property type="molecule type" value="Transcribed_RNA"/>
</dbReference>
<accession>A0A0V0I0U1</accession>
<reference evidence="2" key="1">
    <citation type="submission" date="2015-12" db="EMBL/GenBank/DDBJ databases">
        <title>Gene expression during late stages of embryo sac development: a critical building block for successful pollen-pistil interactions.</title>
        <authorList>
            <person name="Liu Y."/>
            <person name="Joly V."/>
            <person name="Sabar M."/>
            <person name="Matton D.P."/>
        </authorList>
    </citation>
    <scope>NUCLEOTIDE SEQUENCE</scope>
</reference>
<feature type="transmembrane region" description="Helical" evidence="1">
    <location>
        <begin position="30"/>
        <end position="48"/>
    </location>
</feature>
<keyword evidence="1" id="KW-0472">Membrane</keyword>
<keyword evidence="1" id="KW-0812">Transmembrane</keyword>
<dbReference type="AlphaFoldDB" id="A0A0V0I0U1"/>
<sequence>MDVCDFVGGVKVEDNAVIVKLWSLKCVAKVFRVVEFCFVVLLLLWISTRLPFAVRISGEYFRQIVGLLLSPVFIFILCNFIVLILLLKSGFHSRDSSIFRNVAGAEVLYDSFLKNTEFSADFSSGNSSLVPGIEARDIVYEDKQTIFEESIVTNQVSCGSEELETVMNKALTKPKAPRRTQSEKLNKETVEEISVKFRRSETEKCRKVTNPGDSVSPETAHEVDELSNEEFQKAIENFIAKQTKFHRQEKLAIVLHSQA</sequence>